<dbReference type="HOGENOM" id="CLU_140862_1_0_9"/>
<gene>
    <name evidence="1" type="ORF">EubceDRAFT1_2057</name>
</gene>
<evidence type="ECO:0000313" key="2">
    <source>
        <dbReference type="Proteomes" id="UP000005753"/>
    </source>
</evidence>
<dbReference type="Proteomes" id="UP000005753">
    <property type="component" value="Chromosome"/>
</dbReference>
<reference evidence="1 2" key="1">
    <citation type="submission" date="2010-08" db="EMBL/GenBank/DDBJ databases">
        <authorList>
            <consortium name="US DOE Joint Genome Institute (JGI-PGF)"/>
            <person name="Lucas S."/>
            <person name="Copeland A."/>
            <person name="Lapidus A."/>
            <person name="Cheng J.-F."/>
            <person name="Bruce D."/>
            <person name="Goodwin L."/>
            <person name="Pitluck S."/>
            <person name="Land M.L."/>
            <person name="Hauser L."/>
            <person name="Chang Y.-J."/>
            <person name="Anderson I.J."/>
            <person name="Johnson E."/>
            <person name="Mulhopadhyay B."/>
            <person name="Kyrpides N."/>
            <person name="Woyke T.J."/>
        </authorList>
    </citation>
    <scope>NUCLEOTIDE SEQUENCE [LARGE SCALE GENOMIC DNA]</scope>
    <source>
        <strain evidence="1 2">6</strain>
    </source>
</reference>
<protein>
    <submittedName>
        <fullName evidence="1">Uncharacterized protein</fullName>
    </submittedName>
</protein>
<keyword evidence="2" id="KW-1185">Reference proteome</keyword>
<dbReference type="EMBL" id="CM001487">
    <property type="protein sequence ID" value="EIM57827.1"/>
    <property type="molecule type" value="Genomic_DNA"/>
</dbReference>
<accession>I5AVK4</accession>
<name>I5AVK4_EUBC6</name>
<proteinExistence type="predicted"/>
<dbReference type="InterPro" id="IPR046143">
    <property type="entry name" value="DUF6145"/>
</dbReference>
<dbReference type="OrthoDB" id="9794005at2"/>
<dbReference type="AlphaFoldDB" id="I5AVK4"/>
<dbReference type="STRING" id="633697.EubceDRAFT1_2057"/>
<organism evidence="1 2">
    <name type="scientific">Eubacterium cellulosolvens (strain ATCC 43171 / JCM 9499 / 6)</name>
    <name type="common">Cillobacterium cellulosolvens</name>
    <dbReference type="NCBI Taxonomy" id="633697"/>
    <lineage>
        <taxon>Bacteria</taxon>
        <taxon>Bacillati</taxon>
        <taxon>Bacillota</taxon>
        <taxon>Clostridia</taxon>
        <taxon>Eubacteriales</taxon>
        <taxon>Eubacteriaceae</taxon>
        <taxon>Eubacterium</taxon>
    </lineage>
</organism>
<evidence type="ECO:0000313" key="1">
    <source>
        <dbReference type="EMBL" id="EIM57827.1"/>
    </source>
</evidence>
<dbReference type="eggNOG" id="ENOG5032SB0">
    <property type="taxonomic scope" value="Bacteria"/>
</dbReference>
<dbReference type="Pfam" id="PF19642">
    <property type="entry name" value="DUF6145"/>
    <property type="match status" value="1"/>
</dbReference>
<reference evidence="1 2" key="2">
    <citation type="submission" date="2012-02" db="EMBL/GenBank/DDBJ databases">
        <title>Improved High-Quality Draft sequence of Eubacterium cellulosolvens 6.</title>
        <authorList>
            <consortium name="US DOE Joint Genome Institute"/>
            <person name="Lucas S."/>
            <person name="Han J."/>
            <person name="Lapidus A."/>
            <person name="Cheng J.-F."/>
            <person name="Goodwin L."/>
            <person name="Pitluck S."/>
            <person name="Peters L."/>
            <person name="Mikhailova N."/>
            <person name="Gu W."/>
            <person name="Detter J.C."/>
            <person name="Han C."/>
            <person name="Tapia R."/>
            <person name="Land M."/>
            <person name="Hauser L."/>
            <person name="Kyrpides N."/>
            <person name="Ivanova N."/>
            <person name="Pagani I."/>
            <person name="Johnson E."/>
            <person name="Mukhopadhyay B."/>
            <person name="Anderson I."/>
            <person name="Woyke T."/>
        </authorList>
    </citation>
    <scope>NUCLEOTIDE SEQUENCE [LARGE SCALE GENOMIC DNA]</scope>
    <source>
        <strain evidence="1 2">6</strain>
    </source>
</reference>
<sequence length="122" mass="13874">MLHAAPGQEKTVNNKNEDMIVLCGANSYEKKYYFNDQFGILPQRIKDELQILCVSFTEKCGGIFTLEYDDEGKLEMKTEATESDVMYDEIGAGLEVKKLQETKKDLFESMELFYKVFAGGGM</sequence>